<evidence type="ECO:0000259" key="2">
    <source>
        <dbReference type="Pfam" id="PF01869"/>
    </source>
</evidence>
<dbReference type="InterPro" id="IPR002731">
    <property type="entry name" value="ATPase_BadF"/>
</dbReference>
<dbReference type="SUPFAM" id="SSF53067">
    <property type="entry name" value="Actin-like ATPase domain"/>
    <property type="match status" value="1"/>
</dbReference>
<keyword evidence="4" id="KW-1185">Reference proteome</keyword>
<dbReference type="PANTHER" id="PTHR43190:SF3">
    <property type="entry name" value="N-ACETYL-D-GLUCOSAMINE KINASE"/>
    <property type="match status" value="1"/>
</dbReference>
<name>A0ABQ2BBC3_9MICO</name>
<evidence type="ECO:0000313" key="4">
    <source>
        <dbReference type="Proteomes" id="UP000632535"/>
    </source>
</evidence>
<dbReference type="RefSeq" id="WP_188524975.1">
    <property type="nucleotide sequence ID" value="NZ_BMDG01000013.1"/>
</dbReference>
<organism evidence="3 4">
    <name type="scientific">Isoptericola cucumis</name>
    <dbReference type="NCBI Taxonomy" id="1776856"/>
    <lineage>
        <taxon>Bacteria</taxon>
        <taxon>Bacillati</taxon>
        <taxon>Actinomycetota</taxon>
        <taxon>Actinomycetes</taxon>
        <taxon>Micrococcales</taxon>
        <taxon>Promicromonosporaceae</taxon>
        <taxon>Isoptericola</taxon>
    </lineage>
</organism>
<reference evidence="4" key="1">
    <citation type="journal article" date="2019" name="Int. J. Syst. Evol. Microbiol.">
        <title>The Global Catalogue of Microorganisms (GCM) 10K type strain sequencing project: providing services to taxonomists for standard genome sequencing and annotation.</title>
        <authorList>
            <consortium name="The Broad Institute Genomics Platform"/>
            <consortium name="The Broad Institute Genome Sequencing Center for Infectious Disease"/>
            <person name="Wu L."/>
            <person name="Ma J."/>
        </authorList>
    </citation>
    <scope>NUCLEOTIDE SEQUENCE [LARGE SCALE GENOMIC DNA]</scope>
    <source>
        <strain evidence="4">CCM 8653</strain>
    </source>
</reference>
<accession>A0ABQ2BBC3</accession>
<dbReference type="InterPro" id="IPR043129">
    <property type="entry name" value="ATPase_NBD"/>
</dbReference>
<comment type="caution">
    <text evidence="3">The sequence shown here is derived from an EMBL/GenBank/DDBJ whole genome shotgun (WGS) entry which is preliminary data.</text>
</comment>
<dbReference type="InterPro" id="IPR052519">
    <property type="entry name" value="Euk-type_GlcNAc_Kinase"/>
</dbReference>
<feature type="domain" description="ATPase BadF/BadG/BcrA/BcrD type" evidence="2">
    <location>
        <begin position="98"/>
        <end position="267"/>
    </location>
</feature>
<dbReference type="Pfam" id="PF01869">
    <property type="entry name" value="BcrAD_BadFG"/>
    <property type="match status" value="1"/>
</dbReference>
<proteinExistence type="predicted"/>
<dbReference type="EMBL" id="BMDG01000013">
    <property type="protein sequence ID" value="GGI11127.1"/>
    <property type="molecule type" value="Genomic_DNA"/>
</dbReference>
<dbReference type="Gene3D" id="3.30.420.40">
    <property type="match status" value="2"/>
</dbReference>
<evidence type="ECO:0000256" key="1">
    <source>
        <dbReference type="SAM" id="MobiDB-lite"/>
    </source>
</evidence>
<feature type="region of interest" description="Disordered" evidence="1">
    <location>
        <begin position="285"/>
        <end position="325"/>
    </location>
</feature>
<dbReference type="Proteomes" id="UP000632535">
    <property type="component" value="Unassembled WGS sequence"/>
</dbReference>
<dbReference type="PANTHER" id="PTHR43190">
    <property type="entry name" value="N-ACETYL-D-GLUCOSAMINE KINASE"/>
    <property type="match status" value="1"/>
</dbReference>
<protein>
    <recommendedName>
        <fullName evidence="2">ATPase BadF/BadG/BcrA/BcrD type domain-containing protein</fullName>
    </recommendedName>
</protein>
<evidence type="ECO:0000313" key="3">
    <source>
        <dbReference type="EMBL" id="GGI11127.1"/>
    </source>
</evidence>
<gene>
    <name evidence="3" type="ORF">GCM10007368_34660</name>
</gene>
<sequence length="325" mass="31820">MTAPTSVLTFDVGKTGCRAALWTGGVRAAEAEGPGPVGLAGAGGTRAALEAMSATAAGLPGGPASPATVVAGLAGLLSAPQQAAPLLDGLAARFPGARVVVTSDAVTSHAGALSGRPGVVLAAGTGTSAVGLGVDGVLHLVDGWGYLLGDAGSGYTIGRAGIEAALREDDGRGGSAALLRRLVARWGVPREVPRLVHGADNPARVVAGFARDVFDAAREGDPHAGRICTDAAADLADAVAAAARRAGLGTSPVVAVTGGLLGAGPVLAGPFDLALAERLPGVARQEPDDDALAGAHLLATRPDLPHHGASSTRDPRPTDAPPETP</sequence>